<evidence type="ECO:0000256" key="2">
    <source>
        <dbReference type="ARBA" id="ARBA00003015"/>
    </source>
</evidence>
<dbReference type="CDD" id="cd02440">
    <property type="entry name" value="AdoMet_MTases"/>
    <property type="match status" value="1"/>
</dbReference>
<dbReference type="OrthoDB" id="962475at2"/>
<reference evidence="9" key="1">
    <citation type="submission" date="2016-04" db="EMBL/GenBank/DDBJ databases">
        <authorList>
            <person name="Chen L."/>
            <person name="Zhuang W."/>
            <person name="Wang G."/>
        </authorList>
    </citation>
    <scope>NUCLEOTIDE SEQUENCE [LARGE SCALE GENOMIC DNA]</scope>
    <source>
        <strain evidence="9">17621</strain>
    </source>
</reference>
<dbReference type="EMBL" id="LVXG01000003">
    <property type="protein sequence ID" value="OQP54535.1"/>
    <property type="molecule type" value="Genomic_DNA"/>
</dbReference>
<protein>
    <recommendedName>
        <fullName evidence="3">tRNA (guanine(46)-N(7))-methyltransferase</fullName>
        <ecNumber evidence="3">2.1.1.33</ecNumber>
    </recommendedName>
</protein>
<gene>
    <name evidence="8" type="ORF">A4H97_21435</name>
</gene>
<evidence type="ECO:0000256" key="7">
    <source>
        <dbReference type="ARBA" id="ARBA00022694"/>
    </source>
</evidence>
<dbReference type="AlphaFoldDB" id="A0A1V9F891"/>
<evidence type="ECO:0000256" key="5">
    <source>
        <dbReference type="ARBA" id="ARBA00022679"/>
    </source>
</evidence>
<keyword evidence="4 8" id="KW-0489">Methyltransferase</keyword>
<dbReference type="GO" id="GO:0008176">
    <property type="term" value="F:tRNA (guanine(46)-N7)-methyltransferase activity"/>
    <property type="evidence" value="ECO:0007669"/>
    <property type="project" value="UniProtKB-EC"/>
</dbReference>
<organism evidence="8 9">
    <name type="scientific">Niastella yeongjuensis</name>
    <dbReference type="NCBI Taxonomy" id="354355"/>
    <lineage>
        <taxon>Bacteria</taxon>
        <taxon>Pseudomonadati</taxon>
        <taxon>Bacteroidota</taxon>
        <taxon>Chitinophagia</taxon>
        <taxon>Chitinophagales</taxon>
        <taxon>Chitinophagaceae</taxon>
        <taxon>Niastella</taxon>
    </lineage>
</organism>
<dbReference type="SUPFAM" id="SSF53335">
    <property type="entry name" value="S-adenosyl-L-methionine-dependent methyltransferases"/>
    <property type="match status" value="1"/>
</dbReference>
<proteinExistence type="predicted"/>
<comment type="caution">
    <text evidence="8">The sequence shown here is derived from an EMBL/GenBank/DDBJ whole genome shotgun (WGS) entry which is preliminary data.</text>
</comment>
<dbReference type="InterPro" id="IPR003358">
    <property type="entry name" value="tRNA_(Gua-N-7)_MeTrfase_Trmb"/>
</dbReference>
<dbReference type="Pfam" id="PF02390">
    <property type="entry name" value="Methyltransf_4"/>
    <property type="match status" value="1"/>
</dbReference>
<evidence type="ECO:0000313" key="8">
    <source>
        <dbReference type="EMBL" id="OQP54535.1"/>
    </source>
</evidence>
<keyword evidence="6" id="KW-0949">S-adenosyl-L-methionine</keyword>
<accession>A0A1V9F891</accession>
<comment type="catalytic activity">
    <reaction evidence="1">
        <text>guanosine(46) in tRNA + S-adenosyl-L-methionine = N(7)-methylguanosine(46) in tRNA + S-adenosyl-L-homocysteine</text>
        <dbReference type="Rhea" id="RHEA:42708"/>
        <dbReference type="Rhea" id="RHEA-COMP:10188"/>
        <dbReference type="Rhea" id="RHEA-COMP:10189"/>
        <dbReference type="ChEBI" id="CHEBI:57856"/>
        <dbReference type="ChEBI" id="CHEBI:59789"/>
        <dbReference type="ChEBI" id="CHEBI:74269"/>
        <dbReference type="ChEBI" id="CHEBI:74480"/>
        <dbReference type="EC" id="2.1.1.33"/>
    </reaction>
</comment>
<evidence type="ECO:0000256" key="6">
    <source>
        <dbReference type="ARBA" id="ARBA00022691"/>
    </source>
</evidence>
<evidence type="ECO:0000256" key="4">
    <source>
        <dbReference type="ARBA" id="ARBA00022603"/>
    </source>
</evidence>
<name>A0A1V9F891_9BACT</name>
<keyword evidence="9" id="KW-1185">Reference proteome</keyword>
<dbReference type="EC" id="2.1.1.33" evidence="3"/>
<dbReference type="RefSeq" id="WP_081197365.1">
    <property type="nucleotide sequence ID" value="NZ_FOCZ01000003.1"/>
</dbReference>
<keyword evidence="7" id="KW-0819">tRNA processing</keyword>
<dbReference type="STRING" id="354355.SAMN05660816_01799"/>
<dbReference type="InterPro" id="IPR029063">
    <property type="entry name" value="SAM-dependent_MTases_sf"/>
</dbReference>
<dbReference type="Proteomes" id="UP000192610">
    <property type="component" value="Unassembled WGS sequence"/>
</dbReference>
<evidence type="ECO:0000256" key="3">
    <source>
        <dbReference type="ARBA" id="ARBA00011977"/>
    </source>
</evidence>
<sequence length="203" mass="23935">MHSAQAYPTTIDYWFRNDSHLNKLYPESIQLLAARHWTPLNIIQLVVPFLVTHPGIKVLYIGSGVGKFCVAGAYYKPYASFYGVEQRKDLVDHAEKARDILKLQNVHFIHSNIVDLDFKQYHHFYFFNSFYENLMDKDKIDENITYSTYLFNYYHNQLYKKLKGMPAGTRVATFHCIDDRMPPDYHLVDSKIGILLKFWIKVL</sequence>
<evidence type="ECO:0000313" key="9">
    <source>
        <dbReference type="Proteomes" id="UP000192610"/>
    </source>
</evidence>
<keyword evidence="5 8" id="KW-0808">Transferase</keyword>
<comment type="function">
    <text evidence="2">Catalyzes the formation of N(7)-methylguanine at position 46 (m7G46) in tRNA.</text>
</comment>
<dbReference type="Gene3D" id="3.40.50.150">
    <property type="entry name" value="Vaccinia Virus protein VP39"/>
    <property type="match status" value="1"/>
</dbReference>
<evidence type="ECO:0000256" key="1">
    <source>
        <dbReference type="ARBA" id="ARBA00000142"/>
    </source>
</evidence>